<protein>
    <recommendedName>
        <fullName evidence="2">Helix-turn-helix domain-containing protein</fullName>
    </recommendedName>
</protein>
<organism evidence="1">
    <name type="scientific">freshwater sediment metagenome</name>
    <dbReference type="NCBI Taxonomy" id="556182"/>
    <lineage>
        <taxon>unclassified sequences</taxon>
        <taxon>metagenomes</taxon>
        <taxon>ecological metagenomes</taxon>
    </lineage>
</organism>
<gene>
    <name evidence="1" type="ORF">AMST5_04082</name>
</gene>
<reference evidence="1" key="1">
    <citation type="submission" date="2023-07" db="EMBL/GenBank/DDBJ databases">
        <authorList>
            <person name="Pelsma A.J. K."/>
        </authorList>
    </citation>
    <scope>NUCLEOTIDE SEQUENCE</scope>
</reference>
<evidence type="ECO:0000313" key="1">
    <source>
        <dbReference type="EMBL" id="CAJ0890820.1"/>
    </source>
</evidence>
<dbReference type="AlphaFoldDB" id="A0AA48RF61"/>
<proteinExistence type="predicted"/>
<name>A0AA48RF61_9ZZZZ</name>
<dbReference type="EMBL" id="OY288114">
    <property type="protein sequence ID" value="CAJ0890820.1"/>
    <property type="molecule type" value="Genomic_DNA"/>
</dbReference>
<accession>A0AA48RF61</accession>
<evidence type="ECO:0008006" key="2">
    <source>
        <dbReference type="Google" id="ProtNLM"/>
    </source>
</evidence>
<sequence length="75" mass="8157">MAVPKKLEAYPVADRLIEGAFVDIEELCSIKKISKSVVYLDIKEGLLPVVKFGRATRIAGQIAKAYIPRVGVKAA</sequence>